<dbReference type="GO" id="GO:0030254">
    <property type="term" value="P:protein secretion by the type III secretion system"/>
    <property type="evidence" value="ECO:0007669"/>
    <property type="project" value="InterPro"/>
</dbReference>
<feature type="region of interest" description="Disordered" evidence="1">
    <location>
        <begin position="1"/>
        <end position="20"/>
    </location>
</feature>
<reference evidence="2 3" key="1">
    <citation type="submission" date="2014-10" db="EMBL/GenBank/DDBJ databases">
        <title>Genome sequence of Erwinia typographi M043b.</title>
        <authorList>
            <person name="Chan K.-G."/>
            <person name="Tan W.-S."/>
        </authorList>
    </citation>
    <scope>NUCLEOTIDE SEQUENCE [LARGE SCALE GENOMIC DNA]</scope>
    <source>
        <strain evidence="2 3">M043b</strain>
    </source>
</reference>
<keyword evidence="3" id="KW-1185">Reference proteome</keyword>
<dbReference type="Pfam" id="PF17001">
    <property type="entry name" value="T3SS_basalb_I"/>
    <property type="match status" value="1"/>
</dbReference>
<accession>A0A0A3YXU8</accession>
<evidence type="ECO:0000313" key="3">
    <source>
        <dbReference type="Proteomes" id="UP000030351"/>
    </source>
</evidence>
<evidence type="ECO:0000256" key="1">
    <source>
        <dbReference type="SAM" id="MobiDB-lite"/>
    </source>
</evidence>
<dbReference type="RefSeq" id="WP_034896035.1">
    <property type="nucleotide sequence ID" value="NZ_JRUQ01000051.1"/>
</dbReference>
<comment type="caution">
    <text evidence="2">The sequence shown here is derived from an EMBL/GenBank/DDBJ whole genome shotgun (WGS) entry which is preliminary data.</text>
</comment>
<gene>
    <name evidence="2" type="ORF">NG99_18270</name>
</gene>
<protein>
    <submittedName>
        <fullName evidence="2">Uncharacterized protein</fullName>
    </submittedName>
</protein>
<dbReference type="OrthoDB" id="7063739at2"/>
<dbReference type="Proteomes" id="UP000030351">
    <property type="component" value="Unassembled WGS sequence"/>
</dbReference>
<dbReference type="STRING" id="371042.NG99_18270"/>
<dbReference type="EMBL" id="JRUQ01000051">
    <property type="protein sequence ID" value="KGT90339.1"/>
    <property type="molecule type" value="Genomic_DNA"/>
</dbReference>
<sequence length="123" mass="13522">MKISPSQSGVAPTDLADKSSIVQPDQNDVDFFSAQLKQEPQVEKVSAPSNVTNFLSGLADTLNNNERERKQTYQDLQKASKSSNLLEFSQANAALSNYYIENLMNAKIVAKGVQSIDKLTNLQ</sequence>
<dbReference type="AlphaFoldDB" id="A0A0A3YXU8"/>
<name>A0A0A3YXU8_9GAMM</name>
<proteinExistence type="predicted"/>
<evidence type="ECO:0000313" key="2">
    <source>
        <dbReference type="EMBL" id="KGT90339.1"/>
    </source>
</evidence>
<dbReference type="eggNOG" id="ENOG5031GFZ">
    <property type="taxonomic scope" value="Bacteria"/>
</dbReference>
<feature type="compositionally biased region" description="Polar residues" evidence="1">
    <location>
        <begin position="1"/>
        <end position="10"/>
    </location>
</feature>
<dbReference type="InterPro" id="IPR012670">
    <property type="entry name" value="T3SS_YscI/HrpB"/>
</dbReference>
<organism evidence="2 3">
    <name type="scientific">Erwinia typographi</name>
    <dbReference type="NCBI Taxonomy" id="371042"/>
    <lineage>
        <taxon>Bacteria</taxon>
        <taxon>Pseudomonadati</taxon>
        <taxon>Pseudomonadota</taxon>
        <taxon>Gammaproteobacteria</taxon>
        <taxon>Enterobacterales</taxon>
        <taxon>Erwiniaceae</taxon>
        <taxon>Erwinia</taxon>
    </lineage>
</organism>